<keyword evidence="7" id="KW-1185">Reference proteome</keyword>
<dbReference type="SUPFAM" id="SSF53822">
    <property type="entry name" value="Periplasmic binding protein-like I"/>
    <property type="match status" value="1"/>
</dbReference>
<gene>
    <name evidence="6" type="ORF">SPF06_18745</name>
</gene>
<dbReference type="Pfam" id="PF00356">
    <property type="entry name" value="LacI"/>
    <property type="match status" value="1"/>
</dbReference>
<accession>A0ABU5TAP7</accession>
<evidence type="ECO:0000256" key="4">
    <source>
        <dbReference type="ARBA" id="ARBA00023163"/>
    </source>
</evidence>
<reference evidence="6 7" key="1">
    <citation type="submission" date="2023-12" db="EMBL/GenBank/DDBJ databases">
        <title>Sinomonas terricola sp. nov, isolated from litchi orchard soil in Guangdong, PR China.</title>
        <authorList>
            <person name="Jiaxin W."/>
            <person name="Yang Z."/>
            <person name="Honghui Z."/>
        </authorList>
    </citation>
    <scope>NUCLEOTIDE SEQUENCE [LARGE SCALE GENOMIC DNA]</scope>
    <source>
        <strain evidence="6 7">JGH33</strain>
    </source>
</reference>
<dbReference type="Proteomes" id="UP001304769">
    <property type="component" value="Unassembled WGS sequence"/>
</dbReference>
<dbReference type="SUPFAM" id="SSF47413">
    <property type="entry name" value="lambda repressor-like DNA-binding domains"/>
    <property type="match status" value="1"/>
</dbReference>
<dbReference type="Gene3D" id="3.40.50.2300">
    <property type="match status" value="2"/>
</dbReference>
<dbReference type="InterPro" id="IPR010982">
    <property type="entry name" value="Lambda_DNA-bd_dom_sf"/>
</dbReference>
<dbReference type="CDD" id="cd06267">
    <property type="entry name" value="PBP1_LacI_sugar_binding-like"/>
    <property type="match status" value="1"/>
</dbReference>
<proteinExistence type="predicted"/>
<keyword evidence="3 6" id="KW-0238">DNA-binding</keyword>
<dbReference type="InterPro" id="IPR046335">
    <property type="entry name" value="LacI/GalR-like_sensor"/>
</dbReference>
<protein>
    <submittedName>
        <fullName evidence="6">LacI family DNA-binding transcriptional regulator</fullName>
    </submittedName>
</protein>
<keyword evidence="2" id="KW-0805">Transcription regulation</keyword>
<keyword evidence="4" id="KW-0804">Transcription</keyword>
<dbReference type="GO" id="GO:0003677">
    <property type="term" value="F:DNA binding"/>
    <property type="evidence" value="ECO:0007669"/>
    <property type="project" value="UniProtKB-KW"/>
</dbReference>
<dbReference type="PANTHER" id="PTHR30146:SF148">
    <property type="entry name" value="HTH-TYPE TRANSCRIPTIONAL REPRESSOR PURR-RELATED"/>
    <property type="match status" value="1"/>
</dbReference>
<dbReference type="SMART" id="SM00354">
    <property type="entry name" value="HTH_LACI"/>
    <property type="match status" value="1"/>
</dbReference>
<dbReference type="Pfam" id="PF13377">
    <property type="entry name" value="Peripla_BP_3"/>
    <property type="match status" value="1"/>
</dbReference>
<feature type="domain" description="HTH lacI-type" evidence="5">
    <location>
        <begin position="3"/>
        <end position="57"/>
    </location>
</feature>
<evidence type="ECO:0000313" key="7">
    <source>
        <dbReference type="Proteomes" id="UP001304769"/>
    </source>
</evidence>
<organism evidence="6 7">
    <name type="scientific">Sinomonas terricola</name>
    <dbReference type="NCBI Taxonomy" id="3110330"/>
    <lineage>
        <taxon>Bacteria</taxon>
        <taxon>Bacillati</taxon>
        <taxon>Actinomycetota</taxon>
        <taxon>Actinomycetes</taxon>
        <taxon>Micrococcales</taxon>
        <taxon>Micrococcaceae</taxon>
        <taxon>Sinomonas</taxon>
    </lineage>
</organism>
<dbReference type="CDD" id="cd01392">
    <property type="entry name" value="HTH_LacI"/>
    <property type="match status" value="1"/>
</dbReference>
<dbReference type="Gene3D" id="1.10.260.40">
    <property type="entry name" value="lambda repressor-like DNA-binding domains"/>
    <property type="match status" value="1"/>
</dbReference>
<sequence length="334" mass="35717">MSVTLDDVAGRAGVSRALVSLALNGSTRVSERSREKILAAVAELGYRPNLNARRLASRRTGTIGVLLTDLHNPIFADVLDGLDEGLGPLRDQILLASGFNQPSRERTAIESFLALQADAIILLGCQLPVTEIEELANTIPTVVVGRKTRVADSLIIDDTMGVRLVMEHLTGLGHTRIAHVDGGRGARAVARRQAYTEFMKDLGLERNVEIYHGDYTEKGGEAGFDQMWAQSKPTAVFAANDLSAIGVLGRARNQRVEIPAELSVAGFDNTSLAQSSGISLTTVGRPGIDMGHAAAELLTERLEDRSKKASHVLMEPALFVRSTTAQASTASVQG</sequence>
<dbReference type="EMBL" id="JAYGGQ010000017">
    <property type="protein sequence ID" value="MEA5456767.1"/>
    <property type="molecule type" value="Genomic_DNA"/>
</dbReference>
<dbReference type="RefSeq" id="WP_323280668.1">
    <property type="nucleotide sequence ID" value="NZ_JAYGGQ010000017.1"/>
</dbReference>
<comment type="caution">
    <text evidence="6">The sequence shown here is derived from an EMBL/GenBank/DDBJ whole genome shotgun (WGS) entry which is preliminary data.</text>
</comment>
<evidence type="ECO:0000313" key="6">
    <source>
        <dbReference type="EMBL" id="MEA5456767.1"/>
    </source>
</evidence>
<dbReference type="InterPro" id="IPR000843">
    <property type="entry name" value="HTH_LacI"/>
</dbReference>
<evidence type="ECO:0000259" key="5">
    <source>
        <dbReference type="PROSITE" id="PS50932"/>
    </source>
</evidence>
<dbReference type="PROSITE" id="PS50932">
    <property type="entry name" value="HTH_LACI_2"/>
    <property type="match status" value="1"/>
</dbReference>
<evidence type="ECO:0000256" key="2">
    <source>
        <dbReference type="ARBA" id="ARBA00023015"/>
    </source>
</evidence>
<evidence type="ECO:0000256" key="3">
    <source>
        <dbReference type="ARBA" id="ARBA00023125"/>
    </source>
</evidence>
<dbReference type="InterPro" id="IPR028082">
    <property type="entry name" value="Peripla_BP_I"/>
</dbReference>
<name>A0ABU5TAP7_9MICC</name>
<evidence type="ECO:0000256" key="1">
    <source>
        <dbReference type="ARBA" id="ARBA00022491"/>
    </source>
</evidence>
<keyword evidence="1" id="KW-0678">Repressor</keyword>
<dbReference type="PANTHER" id="PTHR30146">
    <property type="entry name" value="LACI-RELATED TRANSCRIPTIONAL REPRESSOR"/>
    <property type="match status" value="1"/>
</dbReference>